<gene>
    <name evidence="2" type="ORF">AAHA92_18299</name>
</gene>
<dbReference type="InterPro" id="IPR005607">
    <property type="entry name" value="BSD_dom"/>
</dbReference>
<organism evidence="2 3">
    <name type="scientific">Salvia divinorum</name>
    <name type="common">Maria pastora</name>
    <name type="synonym">Diviner's sage</name>
    <dbReference type="NCBI Taxonomy" id="28513"/>
    <lineage>
        <taxon>Eukaryota</taxon>
        <taxon>Viridiplantae</taxon>
        <taxon>Streptophyta</taxon>
        <taxon>Embryophyta</taxon>
        <taxon>Tracheophyta</taxon>
        <taxon>Spermatophyta</taxon>
        <taxon>Magnoliopsida</taxon>
        <taxon>eudicotyledons</taxon>
        <taxon>Gunneridae</taxon>
        <taxon>Pentapetalae</taxon>
        <taxon>asterids</taxon>
        <taxon>lamiids</taxon>
        <taxon>Lamiales</taxon>
        <taxon>Lamiaceae</taxon>
        <taxon>Nepetoideae</taxon>
        <taxon>Mentheae</taxon>
        <taxon>Salviinae</taxon>
        <taxon>Salvia</taxon>
        <taxon>Salvia subgen. Calosphace</taxon>
    </lineage>
</organism>
<dbReference type="SMART" id="SM00751">
    <property type="entry name" value="BSD"/>
    <property type="match status" value="1"/>
</dbReference>
<keyword evidence="3" id="KW-1185">Reference proteome</keyword>
<dbReference type="Proteomes" id="UP001567538">
    <property type="component" value="Unassembled WGS sequence"/>
</dbReference>
<dbReference type="InterPro" id="IPR035925">
    <property type="entry name" value="BSD_dom_sf"/>
</dbReference>
<evidence type="ECO:0000259" key="1">
    <source>
        <dbReference type="PROSITE" id="PS50858"/>
    </source>
</evidence>
<feature type="domain" description="BSD" evidence="1">
    <location>
        <begin position="85"/>
        <end position="130"/>
    </location>
</feature>
<dbReference type="Gene3D" id="1.10.3970.10">
    <property type="entry name" value="BSD domain"/>
    <property type="match status" value="1"/>
</dbReference>
<protein>
    <recommendedName>
        <fullName evidence="1">BSD domain-containing protein</fullName>
    </recommendedName>
</protein>
<comment type="caution">
    <text evidence="2">The sequence shown here is derived from an EMBL/GenBank/DDBJ whole genome shotgun (WGS) entry which is preliminary data.</text>
</comment>
<reference evidence="2 3" key="1">
    <citation type="submission" date="2024-06" db="EMBL/GenBank/DDBJ databases">
        <title>A chromosome level genome sequence of Diviner's sage (Salvia divinorum).</title>
        <authorList>
            <person name="Ford S.A."/>
            <person name="Ro D.-K."/>
            <person name="Ness R.W."/>
            <person name="Phillips M.A."/>
        </authorList>
    </citation>
    <scope>NUCLEOTIDE SEQUENCE [LARGE SCALE GENOMIC DNA]</scope>
    <source>
        <strain evidence="2">SAF-2024a</strain>
        <tissue evidence="2">Leaf</tissue>
    </source>
</reference>
<dbReference type="AlphaFoldDB" id="A0ABD1H1N1"/>
<dbReference type="Pfam" id="PF03909">
    <property type="entry name" value="BSD"/>
    <property type="match status" value="1"/>
</dbReference>
<evidence type="ECO:0000313" key="3">
    <source>
        <dbReference type="Proteomes" id="UP001567538"/>
    </source>
</evidence>
<dbReference type="PANTHER" id="PTHR31923">
    <property type="entry name" value="BSD DOMAIN-CONTAINING PROTEIN"/>
    <property type="match status" value="1"/>
</dbReference>
<sequence>MDAYKWFRRSVSNLKKPSLPSVASKSSENKLQPQEDDKIYGITEQLIELVKSFSIDTFRNFALPDEEESGCDAGKSGNVRMDLSDWQETHAMLVLSRVKELALLRFQLCPRYLKENQFWRIYFTLVRSLVVEYELHAVRVARLKQIRSESETVPKSSACEVEMSDAKLIPLSDSTTSVE</sequence>
<dbReference type="EMBL" id="JBEAFC010000007">
    <property type="protein sequence ID" value="KAL1550320.1"/>
    <property type="molecule type" value="Genomic_DNA"/>
</dbReference>
<name>A0ABD1H1N1_SALDI</name>
<accession>A0ABD1H1N1</accession>
<dbReference type="PANTHER" id="PTHR31923:SF3">
    <property type="entry name" value="BSD DOMAIN-CONTAINING PROTEIN"/>
    <property type="match status" value="1"/>
</dbReference>
<evidence type="ECO:0000313" key="2">
    <source>
        <dbReference type="EMBL" id="KAL1550320.1"/>
    </source>
</evidence>
<proteinExistence type="predicted"/>
<dbReference type="PROSITE" id="PS50858">
    <property type="entry name" value="BSD"/>
    <property type="match status" value="1"/>
</dbReference>
<dbReference type="SUPFAM" id="SSF140383">
    <property type="entry name" value="BSD domain-like"/>
    <property type="match status" value="1"/>
</dbReference>